<comment type="function">
    <text evidence="14">Protease with a carboxypeptidase B-like function involved in the C-terminal processing of the lysine and arginine residues from protein precursors. Promotes cell fusion and is involved in the programmed cell death.</text>
</comment>
<evidence type="ECO:0000256" key="16">
    <source>
        <dbReference type="SAM" id="MobiDB-lite"/>
    </source>
</evidence>
<organism evidence="18 19">
    <name type="scientific">Collybiopsis confluens</name>
    <dbReference type="NCBI Taxonomy" id="2823264"/>
    <lineage>
        <taxon>Eukaryota</taxon>
        <taxon>Fungi</taxon>
        <taxon>Dikarya</taxon>
        <taxon>Basidiomycota</taxon>
        <taxon>Agaricomycotina</taxon>
        <taxon>Agaricomycetes</taxon>
        <taxon>Agaricomycetidae</taxon>
        <taxon>Agaricales</taxon>
        <taxon>Marasmiineae</taxon>
        <taxon>Omphalotaceae</taxon>
        <taxon>Collybiopsis</taxon>
    </lineage>
</organism>
<evidence type="ECO:0000256" key="10">
    <source>
        <dbReference type="ARBA" id="ARBA00022989"/>
    </source>
</evidence>
<keyword evidence="19" id="KW-1185">Reference proteome</keyword>
<dbReference type="AlphaFoldDB" id="A0A8H5MGR4"/>
<dbReference type="EC" id="3.4.16.-" evidence="15"/>
<evidence type="ECO:0000256" key="2">
    <source>
        <dbReference type="ARBA" id="ARBA00004393"/>
    </source>
</evidence>
<dbReference type="PANTHER" id="PTHR11802:SF190">
    <property type="entry name" value="PHEROMONE-PROCESSING CARBOXYPEPTIDASE KEX1"/>
    <property type="match status" value="1"/>
</dbReference>
<evidence type="ECO:0000256" key="14">
    <source>
        <dbReference type="ARBA" id="ARBA00037042"/>
    </source>
</evidence>
<comment type="subcellular location">
    <subcellularLocation>
        <location evidence="2">Golgi apparatus</location>
        <location evidence="2">trans-Golgi network membrane</location>
        <topology evidence="2">Single-pass type I membrane protein</topology>
    </subcellularLocation>
</comment>
<accession>A0A8H5MGR4</accession>
<dbReference type="PANTHER" id="PTHR11802">
    <property type="entry name" value="SERINE PROTEASE FAMILY S10 SERINE CARBOXYPEPTIDASE"/>
    <property type="match status" value="1"/>
</dbReference>
<gene>
    <name evidence="18" type="ORF">D9757_001118</name>
</gene>
<dbReference type="GO" id="GO:0004185">
    <property type="term" value="F:serine-type carboxypeptidase activity"/>
    <property type="evidence" value="ECO:0007669"/>
    <property type="project" value="UniProtKB-UniRule"/>
</dbReference>
<name>A0A8H5MGR4_9AGAR</name>
<protein>
    <recommendedName>
        <fullName evidence="15">Carboxypeptidase</fullName>
        <ecNumber evidence="15">3.4.16.-</ecNumber>
    </recommendedName>
</protein>
<keyword evidence="9 15" id="KW-0378">Hydrolase</keyword>
<dbReference type="SUPFAM" id="SSF53474">
    <property type="entry name" value="alpha/beta-Hydrolases"/>
    <property type="match status" value="1"/>
</dbReference>
<evidence type="ECO:0000256" key="3">
    <source>
        <dbReference type="ARBA" id="ARBA00009431"/>
    </source>
</evidence>
<dbReference type="PROSITE" id="PS00131">
    <property type="entry name" value="CARBOXYPEPT_SER_SER"/>
    <property type="match status" value="1"/>
</dbReference>
<feature type="transmembrane region" description="Helical" evidence="17">
    <location>
        <begin position="499"/>
        <end position="522"/>
    </location>
</feature>
<proteinExistence type="inferred from homology"/>
<dbReference type="OrthoDB" id="443318at2759"/>
<dbReference type="Proteomes" id="UP000518752">
    <property type="component" value="Unassembled WGS sequence"/>
</dbReference>
<keyword evidence="7" id="KW-0053">Apoptosis</keyword>
<keyword evidence="11" id="KW-0333">Golgi apparatus</keyword>
<dbReference type="InterPro" id="IPR001563">
    <property type="entry name" value="Peptidase_S10"/>
</dbReference>
<keyword evidence="12 17" id="KW-0472">Membrane</keyword>
<dbReference type="GO" id="GO:0006508">
    <property type="term" value="P:proteolysis"/>
    <property type="evidence" value="ECO:0007669"/>
    <property type="project" value="UniProtKB-KW"/>
</dbReference>
<reference evidence="18 19" key="1">
    <citation type="journal article" date="2020" name="ISME J.">
        <title>Uncovering the hidden diversity of litter-decomposition mechanisms in mushroom-forming fungi.</title>
        <authorList>
            <person name="Floudas D."/>
            <person name="Bentzer J."/>
            <person name="Ahren D."/>
            <person name="Johansson T."/>
            <person name="Persson P."/>
            <person name="Tunlid A."/>
        </authorList>
    </citation>
    <scope>NUCLEOTIDE SEQUENCE [LARGE SCALE GENOMIC DNA]</scope>
    <source>
        <strain evidence="18 19">CBS 406.79</strain>
    </source>
</reference>
<dbReference type="PROSITE" id="PS00560">
    <property type="entry name" value="CARBOXYPEPT_SER_HIS"/>
    <property type="match status" value="1"/>
</dbReference>
<evidence type="ECO:0000256" key="4">
    <source>
        <dbReference type="ARBA" id="ARBA00022645"/>
    </source>
</evidence>
<feature type="compositionally biased region" description="Basic and acidic residues" evidence="16">
    <location>
        <begin position="580"/>
        <end position="593"/>
    </location>
</feature>
<evidence type="ECO:0000313" key="18">
    <source>
        <dbReference type="EMBL" id="KAF5393141.1"/>
    </source>
</evidence>
<keyword evidence="8" id="KW-0732">Signal</keyword>
<dbReference type="EMBL" id="JAACJN010000003">
    <property type="protein sequence ID" value="KAF5393141.1"/>
    <property type="molecule type" value="Genomic_DNA"/>
</dbReference>
<feature type="compositionally biased region" description="Basic and acidic residues" evidence="16">
    <location>
        <begin position="552"/>
        <end position="562"/>
    </location>
</feature>
<comment type="similarity">
    <text evidence="3 15">Belongs to the peptidase S10 family.</text>
</comment>
<keyword evidence="10 17" id="KW-1133">Transmembrane helix</keyword>
<evidence type="ECO:0000256" key="12">
    <source>
        <dbReference type="ARBA" id="ARBA00023136"/>
    </source>
</evidence>
<evidence type="ECO:0000256" key="11">
    <source>
        <dbReference type="ARBA" id="ARBA00023034"/>
    </source>
</evidence>
<keyword evidence="4 15" id="KW-0121">Carboxypeptidase</keyword>
<evidence type="ECO:0000313" key="19">
    <source>
        <dbReference type="Proteomes" id="UP000518752"/>
    </source>
</evidence>
<evidence type="ECO:0000256" key="1">
    <source>
        <dbReference type="ARBA" id="ARBA00001003"/>
    </source>
</evidence>
<keyword evidence="13" id="KW-0325">Glycoprotein</keyword>
<evidence type="ECO:0000256" key="8">
    <source>
        <dbReference type="ARBA" id="ARBA00022729"/>
    </source>
</evidence>
<dbReference type="InterPro" id="IPR033124">
    <property type="entry name" value="Ser_caboxypep_his_AS"/>
</dbReference>
<dbReference type="InterPro" id="IPR029058">
    <property type="entry name" value="AB_hydrolase_fold"/>
</dbReference>
<keyword evidence="6 17" id="KW-0812">Transmembrane</keyword>
<feature type="region of interest" description="Disordered" evidence="16">
    <location>
        <begin position="546"/>
        <end position="613"/>
    </location>
</feature>
<evidence type="ECO:0000256" key="6">
    <source>
        <dbReference type="ARBA" id="ARBA00022692"/>
    </source>
</evidence>
<evidence type="ECO:0000256" key="7">
    <source>
        <dbReference type="ARBA" id="ARBA00022703"/>
    </source>
</evidence>
<evidence type="ECO:0000256" key="17">
    <source>
        <dbReference type="SAM" id="Phobius"/>
    </source>
</evidence>
<evidence type="ECO:0000256" key="13">
    <source>
        <dbReference type="ARBA" id="ARBA00023180"/>
    </source>
</evidence>
<comment type="caution">
    <text evidence="18">The sequence shown here is derived from an EMBL/GenBank/DDBJ whole genome shotgun (WGS) entry which is preliminary data.</text>
</comment>
<dbReference type="GO" id="GO:0005802">
    <property type="term" value="C:trans-Golgi network"/>
    <property type="evidence" value="ECO:0007669"/>
    <property type="project" value="TreeGrafter"/>
</dbReference>
<dbReference type="PRINTS" id="PR00724">
    <property type="entry name" value="CRBOXYPTASEC"/>
</dbReference>
<dbReference type="Pfam" id="PF00450">
    <property type="entry name" value="Peptidase_S10"/>
    <property type="match status" value="1"/>
</dbReference>
<evidence type="ECO:0000256" key="15">
    <source>
        <dbReference type="RuleBase" id="RU361156"/>
    </source>
</evidence>
<dbReference type="GO" id="GO:0006915">
    <property type="term" value="P:apoptotic process"/>
    <property type="evidence" value="ECO:0007669"/>
    <property type="project" value="UniProtKB-KW"/>
</dbReference>
<dbReference type="FunFam" id="3.40.50.1820:FF:000121">
    <property type="entry name" value="Carboxypeptidase D"/>
    <property type="match status" value="1"/>
</dbReference>
<keyword evidence="5 15" id="KW-0645">Protease</keyword>
<evidence type="ECO:0000256" key="5">
    <source>
        <dbReference type="ARBA" id="ARBA00022670"/>
    </source>
</evidence>
<comment type="catalytic activity">
    <reaction evidence="1">
        <text>Preferential release of a C-terminal arginine or lysine residue.</text>
        <dbReference type="EC" id="3.4.16.6"/>
    </reaction>
</comment>
<dbReference type="Gene3D" id="3.40.50.1820">
    <property type="entry name" value="alpha/beta hydrolase"/>
    <property type="match status" value="1"/>
</dbReference>
<sequence>MLQLRILSTTTITARIAVVFLNLCLDWVLPALSAPTDASSFWIPSLPDIHQDPDRPLNIYAGYISSDPRAADAGSTEVTAHLYFVLVKNRRVADRERVVFWFNGGPGCSSFDGLMMEVGPWRMDGKGGFKVAEGGWEEYATMVYVDQPAGTGFSYTSTDKYIHTLEQASDQFIEFLRNFYKIFPEYKRMDTYLGGESYAGQYIPYFANAILNSDFGTSLKGAAIGNGWMDARRQYPSFLDYSVRVGILEENSDAWKEAKKKTDECMVKVNGITDREPISVQECEGLLLDVTKVRERVVEDNKMCINIYDVRLDDTVPACGMNWPPDIKPVTTYLDRKDVVRALHATGHSQSWVECRGRIHAELHESESNSSITILPRVLEKIPVLLFAGDQDLICNYVGMEAMIGAMNWNGMTGLGEVDMQLWNVNGTPAGTWVTSRNLTYTKIFNASHMAPFDVPHVTHDMILRFMGVDFTKIGEGSAKIPSSVGTQTKPMYVAAATYYNAGSTALVLVIILAVIGIFIWYRKRQSRARSNVQLPLGGNGEIEEESIPLTRRNDSVTEFRTRKGKGKERAVDDEEGDVDGGRSPEDRGREAIFDVGSDDEDEEERSGRYRDK</sequence>
<evidence type="ECO:0000256" key="9">
    <source>
        <dbReference type="ARBA" id="ARBA00022801"/>
    </source>
</evidence>
<dbReference type="InterPro" id="IPR018202">
    <property type="entry name" value="Ser_caboxypep_ser_AS"/>
</dbReference>